<feature type="region of interest" description="Disordered" evidence="1">
    <location>
        <begin position="910"/>
        <end position="958"/>
    </location>
</feature>
<gene>
    <name evidence="2" type="ORF">LMJF_04_0410</name>
</gene>
<dbReference type="VEuPathDB" id="TriTrypDB:LMJFC_040010200"/>
<dbReference type="VEuPathDB" id="TriTrypDB:LMJSD75_040009200"/>
<feature type="compositionally biased region" description="Low complexity" evidence="1">
    <location>
        <begin position="802"/>
        <end position="832"/>
    </location>
</feature>
<accession>Q9XTP1</accession>
<name>Q9NFA7_LEIMA</name>
<feature type="compositionally biased region" description="Polar residues" evidence="1">
    <location>
        <begin position="664"/>
        <end position="674"/>
    </location>
</feature>
<feature type="compositionally biased region" description="Basic and acidic residues" evidence="1">
    <location>
        <begin position="210"/>
        <end position="223"/>
    </location>
</feature>
<feature type="compositionally biased region" description="Polar residues" evidence="1">
    <location>
        <begin position="441"/>
        <end position="451"/>
    </location>
</feature>
<feature type="compositionally biased region" description="Low complexity" evidence="1">
    <location>
        <begin position="714"/>
        <end position="728"/>
    </location>
</feature>
<dbReference type="AlphaFoldDB" id="Q9NFA7"/>
<dbReference type="VEuPathDB" id="TriTrypDB:LMJLV39_040008900"/>
<evidence type="ECO:0000313" key="2">
    <source>
        <dbReference type="EMBL" id="CAC22692.1"/>
    </source>
</evidence>
<feature type="compositionally biased region" description="Polar residues" evidence="1">
    <location>
        <begin position="773"/>
        <end position="786"/>
    </location>
</feature>
<feature type="region of interest" description="Disordered" evidence="1">
    <location>
        <begin position="289"/>
        <end position="390"/>
    </location>
</feature>
<feature type="compositionally biased region" description="Basic residues" evidence="1">
    <location>
        <begin position="241"/>
        <end position="250"/>
    </location>
</feature>
<feature type="compositionally biased region" description="Polar residues" evidence="1">
    <location>
        <begin position="736"/>
        <end position="745"/>
    </location>
</feature>
<dbReference type="Proteomes" id="UP000000542">
    <property type="component" value="Chromosome 4"/>
</dbReference>
<dbReference type="GeneID" id="3684823"/>
<feature type="compositionally biased region" description="Basic residues" evidence="1">
    <location>
        <begin position="89"/>
        <end position="112"/>
    </location>
</feature>
<dbReference type="InParanoid" id="Q9NFA7"/>
<protein>
    <submittedName>
        <fullName evidence="2">Uncharacterized protein</fullName>
    </submittedName>
</protein>
<reference evidence="2 3" key="2">
    <citation type="journal article" date="2005" name="Science">
        <title>The genome of the kinetoplastid parasite, Leishmania major.</title>
        <authorList>
            <person name="Ivens A.C."/>
            <person name="Peacock C.S."/>
            <person name="Worthey E.A."/>
            <person name="Murphy L."/>
            <person name="Aggarwal G."/>
            <person name="Berriman M."/>
            <person name="Sisk E."/>
            <person name="Rajandream M.A."/>
            <person name="Adlem E."/>
            <person name="Aert R."/>
            <person name="Anupama A."/>
            <person name="Apostolou Z."/>
            <person name="Attipoe P."/>
            <person name="Bason N."/>
            <person name="Bauser C."/>
            <person name="Beck A."/>
            <person name="Beverley S.M."/>
            <person name="Bianchettin G."/>
            <person name="Borzym K."/>
            <person name="Bothe G."/>
            <person name="Bruschi C.V."/>
            <person name="Collins M."/>
            <person name="Cadag E."/>
            <person name="Ciarloni L."/>
            <person name="Clayton C."/>
            <person name="Coulson R.M."/>
            <person name="Cronin A."/>
            <person name="Cruz A.K."/>
            <person name="Davies R.M."/>
            <person name="De Gaudenzi J."/>
            <person name="Dobson D.E."/>
            <person name="Duesterhoeft A."/>
            <person name="Fazelina G."/>
            <person name="Fosker N."/>
            <person name="Frasch A.C."/>
            <person name="Fraser A."/>
            <person name="Fuchs M."/>
            <person name="Gabel C."/>
            <person name="Goble A."/>
            <person name="Goffeau A."/>
            <person name="Harris D."/>
            <person name="Hertz-Fowler C."/>
            <person name="Hilbert H."/>
            <person name="Horn D."/>
            <person name="Huang Y."/>
            <person name="Klages S."/>
            <person name="Knights A."/>
            <person name="Kube M."/>
            <person name="Larke N."/>
            <person name="Litvin L."/>
            <person name="Lord A."/>
            <person name="Louie T."/>
            <person name="Marra M."/>
            <person name="Masuy D."/>
            <person name="Matthews K."/>
            <person name="Michaeli S."/>
            <person name="Mottram J.C."/>
            <person name="Muller-Auer S."/>
            <person name="Munden H."/>
            <person name="Nelson S."/>
            <person name="Norbertczak H."/>
            <person name="Oliver K."/>
            <person name="O'neil S."/>
            <person name="Pentony M."/>
            <person name="Pohl T.M."/>
            <person name="Price C."/>
            <person name="Purnelle B."/>
            <person name="Quail M.A."/>
            <person name="Rabbinowitsch E."/>
            <person name="Reinhardt R."/>
            <person name="Rieger M."/>
            <person name="Rinta J."/>
            <person name="Robben J."/>
            <person name="Robertson L."/>
            <person name="Ruiz J.C."/>
            <person name="Rutter S."/>
            <person name="Saunders D."/>
            <person name="Schafer M."/>
            <person name="Schein J."/>
            <person name="Schwartz D.C."/>
            <person name="Seeger K."/>
            <person name="Seyler A."/>
            <person name="Sharp S."/>
            <person name="Shin H."/>
            <person name="Sivam D."/>
            <person name="Squares R."/>
            <person name="Squares S."/>
            <person name="Tosato V."/>
            <person name="Vogt C."/>
            <person name="Volckaert G."/>
            <person name="Wambutt R."/>
            <person name="Warren T."/>
            <person name="Wedler H."/>
            <person name="Woodward J."/>
            <person name="Zhou S."/>
            <person name="Zimmermann W."/>
            <person name="Smith D.F."/>
            <person name="Blackwell J.M."/>
            <person name="Stuart K.D."/>
            <person name="Barrell B."/>
            <person name="Myler P.J."/>
        </authorList>
    </citation>
    <scope>NUCLEOTIDE SEQUENCE [LARGE SCALE GENOMIC DNA]</scope>
    <source>
        <strain evidence="3">MHOM/IL/81/Friedlin</strain>
    </source>
</reference>
<feature type="compositionally biased region" description="Low complexity" evidence="1">
    <location>
        <begin position="193"/>
        <end position="209"/>
    </location>
</feature>
<dbReference type="HOGENOM" id="CLU_279839_0_0_1"/>
<reference evidence="2 3" key="3">
    <citation type="journal article" date="2011" name="Genome Res.">
        <title>Chromosome and gene copy number variation allow major structural change between species and strains of Leishmania.</title>
        <authorList>
            <person name="Rogers M.B."/>
            <person name="Hilley J.D."/>
            <person name="Dickens N.J."/>
            <person name="Wilkes J."/>
            <person name="Bates P.A."/>
            <person name="Depledge D.P."/>
            <person name="Harris D."/>
            <person name="Her Y."/>
            <person name="Herzyk P."/>
            <person name="Imamura H."/>
            <person name="Otto T.D."/>
            <person name="Sanders M."/>
            <person name="Seeger K."/>
            <person name="Dujardin J.C."/>
            <person name="Berriman M."/>
            <person name="Smith D.F."/>
            <person name="Hertz-Fowler C."/>
            <person name="Mottram J.C."/>
        </authorList>
    </citation>
    <scope>NUCLEOTIDE SEQUENCE [LARGE SCALE GENOMIC DNA]</scope>
    <source>
        <strain evidence="3">MHOM/IL/81/Friedlin</strain>
    </source>
</reference>
<feature type="compositionally biased region" description="Polar residues" evidence="1">
    <location>
        <begin position="45"/>
        <end position="64"/>
    </location>
</feature>
<feature type="region of interest" description="Disordered" evidence="1">
    <location>
        <begin position="169"/>
        <end position="270"/>
    </location>
</feature>
<dbReference type="RefSeq" id="XP_888565.1">
    <property type="nucleotide sequence ID" value="XM_883472.1"/>
</dbReference>
<proteinExistence type="predicted"/>
<dbReference type="EMBL" id="FR796400">
    <property type="protein sequence ID" value="CAC22692.1"/>
    <property type="molecule type" value="Genomic_DNA"/>
</dbReference>
<accession>Q9NFA7</accession>
<dbReference type="eggNOG" id="ENOG502SFSE">
    <property type="taxonomic scope" value="Eukaryota"/>
</dbReference>
<dbReference type="OMA" id="EFPQAPY"/>
<feature type="region of interest" description="Disordered" evidence="1">
    <location>
        <begin position="636"/>
        <end position="674"/>
    </location>
</feature>
<feature type="compositionally biased region" description="Low complexity" evidence="1">
    <location>
        <begin position="312"/>
        <end position="324"/>
    </location>
</feature>
<feature type="compositionally biased region" description="Low complexity" evidence="1">
    <location>
        <begin position="16"/>
        <end position="32"/>
    </location>
</feature>
<reference key="1">
    <citation type="journal article" date="1998" name="Genome Res.">
        <title>A physical map of the Leishmania major Friedlin genome.</title>
        <authorList>
            <person name="Ivens A.C."/>
            <person name="Lewis S.M."/>
            <person name="Bagherzadeh A."/>
            <person name="Zhang L."/>
            <person name="Chan H.M."/>
            <person name="Smith D.F."/>
        </authorList>
    </citation>
    <scope>NUCLEOTIDE SEQUENCE</scope>
    <source>
        <strain>Friedlin</strain>
    </source>
</reference>
<organism evidence="2 3">
    <name type="scientific">Leishmania major</name>
    <dbReference type="NCBI Taxonomy" id="5664"/>
    <lineage>
        <taxon>Eukaryota</taxon>
        <taxon>Discoba</taxon>
        <taxon>Euglenozoa</taxon>
        <taxon>Kinetoplastea</taxon>
        <taxon>Metakinetoplastina</taxon>
        <taxon>Trypanosomatida</taxon>
        <taxon>Trypanosomatidae</taxon>
        <taxon>Leishmaniinae</taxon>
        <taxon>Leishmania</taxon>
    </lineage>
</organism>
<evidence type="ECO:0000313" key="3">
    <source>
        <dbReference type="Proteomes" id="UP000000542"/>
    </source>
</evidence>
<feature type="compositionally biased region" description="Low complexity" evidence="1">
    <location>
        <begin position="696"/>
        <end position="705"/>
    </location>
</feature>
<feature type="region of interest" description="Disordered" evidence="1">
    <location>
        <begin position="404"/>
        <end position="456"/>
    </location>
</feature>
<feature type="region of interest" description="Disordered" evidence="1">
    <location>
        <begin position="770"/>
        <end position="832"/>
    </location>
</feature>
<sequence>MRGGARHAAAVTAALPCSQSASHSMVSSPHSATVTTSGGVFGGNSPATASPSSGCRQQRLSRGSLSEACPSPTPSVSYTSQQQQQRSQRQMKKGRHHHRVGGGRREAQRRRLPASSASDAAMSKPKVPPPSFPGRRSSSSGSSGGDDIAAGMCTVEDIVKSAVDPQAQFTMSSNASHTTTITTDDDDGNEPDSSCSPLPRQQQQQQRPPDQSRRTKGNRDSKPRIARGWANTRRWENLPQKQRKQRRHLQSRQDRHRIAAKSSEASVEAGATAHNVANEEDAVAGNMQGSAAAPEEEEVTVSCKPRNGRGFASPPATTAGAAAEETLENEELLPAAATRQVPGRSAKNAMATPSRRPAVTEGGGRSRHRRRLSPAHPVASSPAVSRDSSINDAVGDAAVDEETQPLPRLSHAGHDGKTAVPAGGPRRPLRAGNKESRRQKQMSTAVPQPQSGPGVATGMAPVTAVAAFSTRPPPLLCVPQDPIIVARQVCHTTHTVVAESALPDPPPTVMRLAAFSSAKGSITDPCVVAAVLPMAAGAAAHAVGPAVPHGGRVKGTAAPSTAGPPTVVSSRSMPPPPSEEDQQLSRRGLRFGAAPFYPAATVSLILAMAPDADSNGGDASLPSLAAAVPSPQSLLGSYSMSPARSPPLVHQTSSPLGDSRQNHSRSSTGGPMSRQSTFVAELAAATDTPWTSTVIAPSHASPPSSIGRDDTDGDGPSSGTPSVPVKSPAHGAATAASYSSNTEMQNVVGDRPSMRRSALMVTNTATGACVSPATVTTPSGSPTALWSGSGGNGPPMRTSGHTSGASSITAPAATTSPGGAGHHSATHSGSTPQGVVVREFPQAPYPVVNRTTELHQSQQQHSMRSPRLMSESDLDCVQHNRVPVSDVVAKDEGTLVDTLFADVNMIEDDESEVDGDDLLSSRGGGERWTMQPAPSPVASSNGSPLVASSPVVRTPHSMNQQLQHRSGSFSAGVRMLGKEAGGQVFGGGYWYPSGLWASTDATGRGSGSGGTGTGSYRGGGGDVKTTLAAAVTASIGSGSGAAAWRGLSTPPHRHRGFSASCASVASTMSLIDPKQPQAEGAAYDMMGEDDEWEMNSSAYADSLDEAQIQWIEEQLRATENPAGYF</sequence>
<feature type="region of interest" description="Disordered" evidence="1">
    <location>
        <begin position="16"/>
        <end position="149"/>
    </location>
</feature>
<dbReference type="KEGG" id="lma:LMJF_04_0410"/>
<dbReference type="VEuPathDB" id="TriTrypDB:LmjF.04.0410"/>
<feature type="region of interest" description="Disordered" evidence="1">
    <location>
        <begin position="689"/>
        <end position="746"/>
    </location>
</feature>
<feature type="region of interest" description="Disordered" evidence="1">
    <location>
        <begin position="550"/>
        <end position="585"/>
    </location>
</feature>
<keyword evidence="3" id="KW-1185">Reference proteome</keyword>
<evidence type="ECO:0000256" key="1">
    <source>
        <dbReference type="SAM" id="MobiDB-lite"/>
    </source>
</evidence>